<gene>
    <name evidence="1" type="ORF">LIP_2320</name>
</gene>
<reference evidence="2" key="2">
    <citation type="journal article" date="2016" name="Int. J. Syst. Evol. Microbiol.">
        <title>Complete genome sequence and cell structure of Limnochorda pilosa, a Gram-negative spore-former within the phylum Firmicutes.</title>
        <authorList>
            <person name="Watanabe M."/>
            <person name="Kojima H."/>
            <person name="Fukui M."/>
        </authorList>
    </citation>
    <scope>NUCLEOTIDE SEQUENCE [LARGE SCALE GENOMIC DNA]</scope>
    <source>
        <strain evidence="2">HC45</strain>
    </source>
</reference>
<name>A0A0K2SM26_LIMPI</name>
<evidence type="ECO:0000313" key="1">
    <source>
        <dbReference type="EMBL" id="BAS28161.1"/>
    </source>
</evidence>
<dbReference type="Proteomes" id="UP000065807">
    <property type="component" value="Chromosome"/>
</dbReference>
<accession>A0A0K2SM26</accession>
<keyword evidence="2" id="KW-1185">Reference proteome</keyword>
<protein>
    <submittedName>
        <fullName evidence="1">Uncharacterized protein</fullName>
    </submittedName>
</protein>
<evidence type="ECO:0000313" key="2">
    <source>
        <dbReference type="Proteomes" id="UP000065807"/>
    </source>
</evidence>
<dbReference type="RefSeq" id="WP_068138057.1">
    <property type="nucleotide sequence ID" value="NZ_AP014924.1"/>
</dbReference>
<reference evidence="2" key="1">
    <citation type="submission" date="2015-07" db="EMBL/GenBank/DDBJ databases">
        <title>Complete genome sequence and phylogenetic analysis of Limnochorda pilosa.</title>
        <authorList>
            <person name="Watanabe M."/>
            <person name="Kojima H."/>
            <person name="Fukui M."/>
        </authorList>
    </citation>
    <scope>NUCLEOTIDE SEQUENCE [LARGE SCALE GENOMIC DNA]</scope>
    <source>
        <strain evidence="2">HC45</strain>
    </source>
</reference>
<dbReference type="EMBL" id="AP014924">
    <property type="protein sequence ID" value="BAS28161.1"/>
    <property type="molecule type" value="Genomic_DNA"/>
</dbReference>
<proteinExistence type="predicted"/>
<organism evidence="1 2">
    <name type="scientific">Limnochorda pilosa</name>
    <dbReference type="NCBI Taxonomy" id="1555112"/>
    <lineage>
        <taxon>Bacteria</taxon>
        <taxon>Bacillati</taxon>
        <taxon>Bacillota</taxon>
        <taxon>Limnochordia</taxon>
        <taxon>Limnochordales</taxon>
        <taxon>Limnochordaceae</taxon>
        <taxon>Limnochorda</taxon>
    </lineage>
</organism>
<sequence length="109" mass="11888">MAAASGGRPLWPACEAILQPQAEEAWRRLDSDDADPEVEGLVLVRWAGWLNDRGRHAEALEVWKRLLDAGLLDEATEMFGRGEVRRLAQLVGGAGEEAKAGPGRASRRT</sequence>
<dbReference type="KEGG" id="lpil:LIP_2320"/>
<dbReference type="AlphaFoldDB" id="A0A0K2SM26"/>